<feature type="disulfide bond" evidence="14">
    <location>
        <begin position="148"/>
        <end position="157"/>
    </location>
</feature>
<keyword evidence="5 14" id="KW-0245">EGF-like domain</keyword>
<dbReference type="InterPro" id="IPR013320">
    <property type="entry name" value="ConA-like_dom_sf"/>
</dbReference>
<feature type="transmembrane region" description="Helical" evidence="15">
    <location>
        <begin position="1410"/>
        <end position="1434"/>
    </location>
</feature>
<feature type="disulfide bond" evidence="14">
    <location>
        <begin position="1350"/>
        <end position="1359"/>
    </location>
</feature>
<dbReference type="SUPFAM" id="SSF57196">
    <property type="entry name" value="EGF/Laminin"/>
    <property type="match status" value="12"/>
</dbReference>
<feature type="disulfide bond" evidence="14">
    <location>
        <begin position="1234"/>
        <end position="1243"/>
    </location>
</feature>
<evidence type="ECO:0000256" key="1">
    <source>
        <dbReference type="ARBA" id="ARBA00004251"/>
    </source>
</evidence>
<dbReference type="GO" id="GO:0035282">
    <property type="term" value="P:segmentation"/>
    <property type="evidence" value="ECO:0007669"/>
    <property type="project" value="UniProtKB-ARBA"/>
</dbReference>
<dbReference type="CDD" id="cd00054">
    <property type="entry name" value="EGF_CA"/>
    <property type="match status" value="16"/>
</dbReference>
<keyword evidence="10 15" id="KW-1133">Transmembrane helix</keyword>
<dbReference type="FunFam" id="2.10.25.10:FF:000339">
    <property type="entry name" value="Crumbs cell polarity complex component 2"/>
    <property type="match status" value="1"/>
</dbReference>
<dbReference type="SUPFAM" id="SSF49899">
    <property type="entry name" value="Concanavalin A-like lectins/glucanases"/>
    <property type="match status" value="3"/>
</dbReference>
<evidence type="ECO:0000256" key="14">
    <source>
        <dbReference type="PROSITE-ProRule" id="PRU00076"/>
    </source>
</evidence>
<dbReference type="PROSITE" id="PS50026">
    <property type="entry name" value="EGF_3"/>
    <property type="match status" value="20"/>
</dbReference>
<dbReference type="GO" id="GO:0060218">
    <property type="term" value="P:hematopoietic stem cell differentiation"/>
    <property type="evidence" value="ECO:0007669"/>
    <property type="project" value="UniProtKB-ARBA"/>
</dbReference>
<feature type="domain" description="EGF-like" evidence="17">
    <location>
        <begin position="1246"/>
        <end position="1281"/>
    </location>
</feature>
<accession>A0AAY4DV55</accession>
<dbReference type="InterPro" id="IPR000742">
    <property type="entry name" value="EGF"/>
</dbReference>
<protein>
    <recommendedName>
        <fullName evidence="20">Crumbs cell polarity complex component 2b</fullName>
    </recommendedName>
</protein>
<dbReference type="InterPro" id="IPR049883">
    <property type="entry name" value="NOTCH1_EGF-like"/>
</dbReference>
<dbReference type="CDD" id="cd00110">
    <property type="entry name" value="LamG"/>
    <property type="match status" value="3"/>
</dbReference>
<dbReference type="GO" id="GO:0009952">
    <property type="term" value="P:anterior/posterior pattern specification"/>
    <property type="evidence" value="ECO:0007669"/>
    <property type="project" value="UniProtKB-ARBA"/>
</dbReference>
<dbReference type="GeneTree" id="ENSGT00950000183101"/>
<feature type="domain" description="EGF-like" evidence="17">
    <location>
        <begin position="386"/>
        <end position="442"/>
    </location>
</feature>
<dbReference type="FunFam" id="2.60.120.200:FF:000130">
    <property type="entry name" value="Crumbs 2, cell polarity complex component"/>
    <property type="match status" value="1"/>
</dbReference>
<dbReference type="GO" id="GO:0005509">
    <property type="term" value="F:calcium ion binding"/>
    <property type="evidence" value="ECO:0007669"/>
    <property type="project" value="InterPro"/>
</dbReference>
<keyword evidence="3" id="KW-1003">Cell membrane</keyword>
<feature type="disulfide bond" evidence="14">
    <location>
        <begin position="186"/>
        <end position="195"/>
    </location>
</feature>
<feature type="disulfide bond" evidence="14">
    <location>
        <begin position="432"/>
        <end position="441"/>
    </location>
</feature>
<feature type="disulfide bond" evidence="14">
    <location>
        <begin position="374"/>
        <end position="383"/>
    </location>
</feature>
<dbReference type="InterPro" id="IPR013032">
    <property type="entry name" value="EGF-like_CS"/>
</dbReference>
<evidence type="ECO:0000256" key="11">
    <source>
        <dbReference type="ARBA" id="ARBA00023136"/>
    </source>
</evidence>
<dbReference type="Pfam" id="PF00008">
    <property type="entry name" value="EGF"/>
    <property type="match status" value="12"/>
</dbReference>
<dbReference type="FunFam" id="2.10.25.10:FF:000143">
    <property type="entry name" value="Protein crumbs 1"/>
    <property type="match status" value="2"/>
</dbReference>
<dbReference type="GO" id="GO:0005576">
    <property type="term" value="C:extracellular region"/>
    <property type="evidence" value="ECO:0007669"/>
    <property type="project" value="UniProtKB-SubCell"/>
</dbReference>
<feature type="domain" description="EGF-like" evidence="17">
    <location>
        <begin position="971"/>
        <end position="1007"/>
    </location>
</feature>
<dbReference type="InterPro" id="IPR001881">
    <property type="entry name" value="EGF-like_Ca-bd_dom"/>
</dbReference>
<dbReference type="FunFam" id="2.10.25.10:FF:000796">
    <property type="entry name" value="Crumbs cell polarity complex component 2b"/>
    <property type="match status" value="1"/>
</dbReference>
<evidence type="ECO:0000259" key="17">
    <source>
        <dbReference type="PROSITE" id="PS50026"/>
    </source>
</evidence>
<feature type="domain" description="EGF-like" evidence="17">
    <location>
        <begin position="752"/>
        <end position="788"/>
    </location>
</feature>
<comment type="subcellular location">
    <subcellularLocation>
        <location evidence="1">Cell membrane</location>
        <topology evidence="1">Single-pass type I membrane protein</topology>
    </subcellularLocation>
    <subcellularLocation>
        <location evidence="2">Secreted</location>
    </subcellularLocation>
</comment>
<keyword evidence="8" id="KW-0677">Repeat</keyword>
<dbReference type="SMART" id="SM00179">
    <property type="entry name" value="EGF_CA"/>
    <property type="match status" value="19"/>
</dbReference>
<dbReference type="GO" id="GO:0045597">
    <property type="term" value="P:positive regulation of cell differentiation"/>
    <property type="evidence" value="ECO:0007669"/>
    <property type="project" value="UniProtKB-ARBA"/>
</dbReference>
<feature type="domain" description="EGF-like" evidence="17">
    <location>
        <begin position="274"/>
        <end position="310"/>
    </location>
</feature>
<evidence type="ECO:0000256" key="7">
    <source>
        <dbReference type="ARBA" id="ARBA00022729"/>
    </source>
</evidence>
<comment type="caution">
    <text evidence="14">Lacks conserved residue(s) required for the propagation of feature annotation.</text>
</comment>
<evidence type="ECO:0000256" key="2">
    <source>
        <dbReference type="ARBA" id="ARBA00004613"/>
    </source>
</evidence>
<evidence type="ECO:0000259" key="16">
    <source>
        <dbReference type="PROSITE" id="PS50025"/>
    </source>
</evidence>
<feature type="domain" description="EGF-like" evidence="17">
    <location>
        <begin position="348"/>
        <end position="384"/>
    </location>
</feature>
<feature type="disulfide bond" evidence="14">
    <location>
        <begin position="1271"/>
        <end position="1280"/>
    </location>
</feature>
<dbReference type="FunFam" id="2.10.25.10:FF:000472">
    <property type="entry name" value="Uncharacterized protein, isoform A"/>
    <property type="match status" value="1"/>
</dbReference>
<dbReference type="InterPro" id="IPR009030">
    <property type="entry name" value="Growth_fac_rcpt_cys_sf"/>
</dbReference>
<dbReference type="GO" id="GO:0048646">
    <property type="term" value="P:anatomical structure formation involved in morphogenesis"/>
    <property type="evidence" value="ECO:0007669"/>
    <property type="project" value="UniProtKB-ARBA"/>
</dbReference>
<dbReference type="GO" id="GO:0007154">
    <property type="term" value="P:cell communication"/>
    <property type="evidence" value="ECO:0007669"/>
    <property type="project" value="UniProtKB-ARBA"/>
</dbReference>
<evidence type="ECO:0000256" key="4">
    <source>
        <dbReference type="ARBA" id="ARBA00022525"/>
    </source>
</evidence>
<feature type="domain" description="EGF-like" evidence="17">
    <location>
        <begin position="121"/>
        <end position="158"/>
    </location>
</feature>
<feature type="domain" description="EGF-like" evidence="17">
    <location>
        <begin position="43"/>
        <end position="82"/>
    </location>
</feature>
<dbReference type="InterPro" id="IPR051830">
    <property type="entry name" value="NOTCH_homolog"/>
</dbReference>
<dbReference type="InterPro" id="IPR001791">
    <property type="entry name" value="Laminin_G"/>
</dbReference>
<keyword evidence="11 15" id="KW-0472">Membrane</keyword>
<evidence type="ECO:0000256" key="9">
    <source>
        <dbReference type="ARBA" id="ARBA00022837"/>
    </source>
</evidence>
<dbReference type="GO" id="GO:1901222">
    <property type="term" value="P:regulation of non-canonical NF-kappaB signal transduction"/>
    <property type="evidence" value="ECO:0007669"/>
    <property type="project" value="UniProtKB-ARBA"/>
</dbReference>
<reference evidence="18" key="2">
    <citation type="submission" date="2025-08" db="UniProtKB">
        <authorList>
            <consortium name="Ensembl"/>
        </authorList>
    </citation>
    <scope>IDENTIFICATION</scope>
</reference>
<feature type="domain" description="EGF-like" evidence="17">
    <location>
        <begin position="1362"/>
        <end position="1398"/>
    </location>
</feature>
<keyword evidence="9" id="KW-0106">Calcium</keyword>
<dbReference type="FunFam" id="2.60.120.200:FF:000081">
    <property type="entry name" value="Crumbs 1, cell polarity complex component"/>
    <property type="match status" value="1"/>
</dbReference>
<feature type="disulfide bond" evidence="14">
    <location>
        <begin position="470"/>
        <end position="479"/>
    </location>
</feature>
<feature type="domain" description="EGF-like" evidence="17">
    <location>
        <begin position="1323"/>
        <end position="1360"/>
    </location>
</feature>
<evidence type="ECO:0000256" key="3">
    <source>
        <dbReference type="ARBA" id="ARBA00022475"/>
    </source>
</evidence>
<feature type="disulfide bond" evidence="14">
    <location>
        <begin position="262"/>
        <end position="271"/>
    </location>
</feature>
<dbReference type="SUPFAM" id="SSF57184">
    <property type="entry name" value="Growth factor receptor domain"/>
    <property type="match status" value="2"/>
</dbReference>
<feature type="domain" description="EGF-like" evidence="17">
    <location>
        <begin position="482"/>
        <end position="524"/>
    </location>
</feature>
<keyword evidence="4" id="KW-0964">Secreted</keyword>
<evidence type="ECO:0000256" key="12">
    <source>
        <dbReference type="ARBA" id="ARBA00023157"/>
    </source>
</evidence>
<dbReference type="FunFam" id="2.10.25.10:FF:000012">
    <property type="entry name" value="Delta-like protein"/>
    <property type="match status" value="1"/>
</dbReference>
<dbReference type="SMART" id="SM00282">
    <property type="entry name" value="LamG"/>
    <property type="match status" value="3"/>
</dbReference>
<feature type="domain" description="EGF-like" evidence="17">
    <location>
        <begin position="160"/>
        <end position="196"/>
    </location>
</feature>
<dbReference type="PROSITE" id="PS50025">
    <property type="entry name" value="LAM_G_DOMAIN"/>
    <property type="match status" value="3"/>
</dbReference>
<feature type="domain" description="EGF-like" evidence="17">
    <location>
        <begin position="1208"/>
        <end position="1244"/>
    </location>
</feature>
<feature type="domain" description="EGF-like" evidence="17">
    <location>
        <begin position="236"/>
        <end position="272"/>
    </location>
</feature>
<dbReference type="PANTHER" id="PTHR24033:SF151">
    <property type="entry name" value="NOTCH 2"/>
    <property type="match status" value="1"/>
</dbReference>
<feature type="disulfide bond" evidence="14">
    <location>
        <begin position="300"/>
        <end position="309"/>
    </location>
</feature>
<feature type="disulfide bond" evidence="14">
    <location>
        <begin position="997"/>
        <end position="1006"/>
    </location>
</feature>
<name>A0AAY4DV55_9TELE</name>
<dbReference type="PROSITE" id="PS00010">
    <property type="entry name" value="ASX_HYDROXYL"/>
    <property type="match status" value="11"/>
</dbReference>
<evidence type="ECO:0000256" key="8">
    <source>
        <dbReference type="ARBA" id="ARBA00022737"/>
    </source>
</evidence>
<gene>
    <name evidence="18" type="primary">crb2b</name>
</gene>
<evidence type="ECO:0000313" key="18">
    <source>
        <dbReference type="Ensembl" id="ENSDCDP00010049372.1"/>
    </source>
</evidence>
<dbReference type="PROSITE" id="PS01186">
    <property type="entry name" value="EGF_2"/>
    <property type="match status" value="16"/>
</dbReference>
<feature type="disulfide bond" evidence="14">
    <location>
        <begin position="778"/>
        <end position="787"/>
    </location>
</feature>
<dbReference type="PROSITE" id="PS00022">
    <property type="entry name" value="EGF_1"/>
    <property type="match status" value="17"/>
</dbReference>
<feature type="domain" description="Laminin G" evidence="16">
    <location>
        <begin position="1035"/>
        <end position="1206"/>
    </location>
</feature>
<evidence type="ECO:0000256" key="13">
    <source>
        <dbReference type="ARBA" id="ARBA00023180"/>
    </source>
</evidence>
<feature type="disulfide bond" evidence="14">
    <location>
        <begin position="556"/>
        <end position="565"/>
    </location>
</feature>
<evidence type="ECO:0000256" key="6">
    <source>
        <dbReference type="ARBA" id="ARBA00022692"/>
    </source>
</evidence>
<feature type="domain" description="EGF-like" evidence="17">
    <location>
        <begin position="1283"/>
        <end position="1319"/>
    </location>
</feature>
<dbReference type="FunFam" id="2.10.25.10:FF:000208">
    <property type="entry name" value="Crumbs 2, cell polarity complex component"/>
    <property type="match status" value="1"/>
</dbReference>
<dbReference type="GO" id="GO:0005886">
    <property type="term" value="C:plasma membrane"/>
    <property type="evidence" value="ECO:0007669"/>
    <property type="project" value="UniProtKB-SubCell"/>
</dbReference>
<feature type="disulfide bond" evidence="14">
    <location>
        <begin position="1250"/>
        <end position="1260"/>
    </location>
</feature>
<evidence type="ECO:0000256" key="5">
    <source>
        <dbReference type="ARBA" id="ARBA00022536"/>
    </source>
</evidence>
<evidence type="ECO:0008006" key="20">
    <source>
        <dbReference type="Google" id="ProtNLM"/>
    </source>
</evidence>
<organism evidence="18 19">
    <name type="scientific">Denticeps clupeoides</name>
    <name type="common">denticle herring</name>
    <dbReference type="NCBI Taxonomy" id="299321"/>
    <lineage>
        <taxon>Eukaryota</taxon>
        <taxon>Metazoa</taxon>
        <taxon>Chordata</taxon>
        <taxon>Craniata</taxon>
        <taxon>Vertebrata</taxon>
        <taxon>Euteleostomi</taxon>
        <taxon>Actinopterygii</taxon>
        <taxon>Neopterygii</taxon>
        <taxon>Teleostei</taxon>
        <taxon>Clupei</taxon>
        <taxon>Clupeiformes</taxon>
        <taxon>Denticipitoidei</taxon>
        <taxon>Denticipitidae</taxon>
        <taxon>Denticeps</taxon>
    </lineage>
</organism>
<evidence type="ECO:0000256" key="15">
    <source>
        <dbReference type="SAM" id="Phobius"/>
    </source>
</evidence>
<feature type="domain" description="Laminin G" evidence="16">
    <location>
        <begin position="570"/>
        <end position="750"/>
    </location>
</feature>
<feature type="domain" description="EGF-like" evidence="17">
    <location>
        <begin position="526"/>
        <end position="566"/>
    </location>
</feature>
<dbReference type="FunFam" id="2.10.25.10:FF:000122">
    <property type="entry name" value="Protein crumbs homolog 2"/>
    <property type="match status" value="2"/>
</dbReference>
<dbReference type="FunFam" id="2.10.25.10:FF:000391">
    <property type="entry name" value="Weary, isoform C"/>
    <property type="match status" value="1"/>
</dbReference>
<reference evidence="18 19" key="1">
    <citation type="submission" date="2020-06" db="EMBL/GenBank/DDBJ databases">
        <authorList>
            <consortium name="Wellcome Sanger Institute Data Sharing"/>
        </authorList>
    </citation>
    <scope>NUCLEOTIDE SEQUENCE [LARGE SCALE GENOMIC DNA]</scope>
</reference>
<feature type="disulfide bond" evidence="14">
    <location>
        <begin position="109"/>
        <end position="118"/>
    </location>
</feature>
<evidence type="ECO:0000313" key="19">
    <source>
        <dbReference type="Proteomes" id="UP000694580"/>
    </source>
</evidence>
<dbReference type="SMART" id="SM00181">
    <property type="entry name" value="EGF"/>
    <property type="match status" value="20"/>
</dbReference>
<evidence type="ECO:0000256" key="10">
    <source>
        <dbReference type="ARBA" id="ARBA00022989"/>
    </source>
</evidence>
<dbReference type="Ensembl" id="ENSDCDT00010059769.1">
    <property type="protein sequence ID" value="ENSDCDP00010049372.1"/>
    <property type="gene ID" value="ENSDCDG00010029560.1"/>
</dbReference>
<sequence>MLVLVKVSQIFTLAHFNRFQCQQQVQNAHLLLNIFHTLTMMTMSEKCLSTPCQNGGSCIDTMGDYVCLCPTDPVRYVGKNCTELFDACAYAKCPNCVTTLGSEEYECTCPQGFAGPDCEEDIDECDSNPCMGVRTYCVHGVNSYTCYCPSGFGGENCQEHVRHCGDDPCFNGATCEWAGHGYQCLCPPGYQGNHCEEDIDECLSMPCRNGAICRDGMGLYECYCVPGFQGYNCEIDINECASLPCENNATCINGKDKYVCQCPRGFKGVNCELEIDECEAEPCQNGAACYDYVGLYVCECMAGYEGINCEVDIDECASAPCLHHGICLDLFECDCSGTGFAGDVCEEDILECASLPCHNNATCVEGINQYSCLCWPGYEGENCQVDVDECQLQPCENGGQCFQRSDERHYGVLPELDSEFIYANAAGFLCHCLPGFTGENCSVNIDDCESDPCQNGGVCEDLISAYQCVCHPGFTGVLCDIDIDECESDPCKNGATCEDGVHSYTCLCPKEAPGRLPWGGPDCNTQLTGCEDHLCDNGATCIPHLSGEQHEYVCTCPAGFHGEFCSTPTTFSFSKPGFVLVELPRINRTRRDLEVTGPNVQLRFRTTLSDLILFYRGTANHFLSLEIVNGELRASAQTGDQKLEAKISQPVNDGLWHQAFVTMEDKLLLSVGNDANSSHWEEDSGHNHLLVFHMDDLQQVLIGGVQPEYLNNTVSKKGFIGCMEDLLIDFAPILPQSISQDQVPDFQIGCNKTEWCQPDPCSQQGFCVDLWSDYRCHCFRPFHGNSCSEGKFPSWTFSHELDMSFASFPITQSHGGDFNVSFFLRSIKPSGLIFQLRRKEVVYFSVYLQDSKLHVNLHSSIRKGSTDVSTGEKLFHTVAVKDRFVFFNDEEAEFQTMSPSSIAVEAGDMAFVGGLPQREDLSPWGGFFKGCLQDIRLDHKQLFIYQNQSVRKTDPSYLPNTVYSIQPNCLSDEMCKSNPCQNGGECSVTWNDFTCKCPFNYTGRTCQALVWCKSNPCVMGSRCVDLADGYECLTNATFRDNALQFRANGTLSNPVTAVTMDLRTREENGVLLRATNGNELFCLALMNSSLLVKLRSGNSLEILAFISEVQLSDGDWHHVEVFMDEPRGDLSSWKLTVDGQKAGRSLMAAGSLDIFNDSTVWLAENFTGCLGEVRVGGVYLSLLEDDEPPQSARFTRQGGVAPQMGCSGSPVCLSMPCMNNGTCLDLFHAFSCACAPGWEGELCQNDTDECASRPCAHGTCRDMPAGYRCDCAQGYGGTDCREDVDECREHACENGGSCLDGVGSYSCVCPSGFSGPFCQWSFPPWRCEVDVQCANGGICTDGPWGANCTCKRGFTGSRCEVDIDECASGPCRNGATCVNDVNKYRCVCSSGFSGKHCELNKEMHKDRMPWVVVLIPLVCIGAILAGVGLVCTVLTTRRKRQSEGTYSPSSQEVAGARMEMGSVLKVPPEERLI</sequence>
<dbReference type="Pfam" id="PF12661">
    <property type="entry name" value="hEGF"/>
    <property type="match status" value="2"/>
</dbReference>
<feature type="domain" description="EGF-like" evidence="17">
    <location>
        <begin position="84"/>
        <end position="119"/>
    </location>
</feature>
<dbReference type="FunFam" id="2.10.25.10:FF:000006">
    <property type="entry name" value="Versican core protein-like isoform 1"/>
    <property type="match status" value="1"/>
</dbReference>
<dbReference type="GO" id="GO:0019904">
    <property type="term" value="F:protein domain specific binding"/>
    <property type="evidence" value="ECO:0007669"/>
    <property type="project" value="UniProtKB-ARBA"/>
</dbReference>
<feature type="disulfide bond" evidence="14">
    <location>
        <begin position="1309"/>
        <end position="1318"/>
    </location>
</feature>
<dbReference type="GO" id="GO:0023052">
    <property type="term" value="P:signaling"/>
    <property type="evidence" value="ECO:0007669"/>
    <property type="project" value="UniProtKB-ARBA"/>
</dbReference>
<keyword evidence="13" id="KW-0325">Glycoprotein</keyword>
<dbReference type="FunFam" id="2.10.25.10:FF:000252">
    <property type="entry name" value="Crumbs homolog 1 (Drosophila)"/>
    <property type="match status" value="1"/>
</dbReference>
<feature type="domain" description="EGF-like" evidence="17">
    <location>
        <begin position="312"/>
        <end position="346"/>
    </location>
</feature>
<keyword evidence="12 14" id="KW-1015">Disulfide bond</keyword>
<dbReference type="Gene3D" id="2.60.120.200">
    <property type="match status" value="3"/>
</dbReference>
<feature type="domain" description="EGF-like" evidence="17">
    <location>
        <begin position="198"/>
        <end position="234"/>
    </location>
</feature>
<dbReference type="Proteomes" id="UP000694580">
    <property type="component" value="Chromosome 11"/>
</dbReference>
<dbReference type="PROSITE" id="PS01187">
    <property type="entry name" value="EGF_CA"/>
    <property type="match status" value="6"/>
</dbReference>
<dbReference type="InterPro" id="IPR000152">
    <property type="entry name" value="EGF-type_Asp/Asn_hydroxyl_site"/>
</dbReference>
<feature type="disulfide bond" evidence="14">
    <location>
        <begin position="1388"/>
        <end position="1397"/>
    </location>
</feature>
<feature type="disulfide bond" evidence="14">
    <location>
        <begin position="224"/>
        <end position="233"/>
    </location>
</feature>
<dbReference type="Gene3D" id="2.10.25.10">
    <property type="entry name" value="Laminin"/>
    <property type="match status" value="20"/>
</dbReference>
<proteinExistence type="predicted"/>
<dbReference type="Pfam" id="PF02210">
    <property type="entry name" value="Laminin_G_2"/>
    <property type="match status" value="3"/>
</dbReference>
<keyword evidence="6 15" id="KW-0812">Transmembrane</keyword>
<dbReference type="InterPro" id="IPR018097">
    <property type="entry name" value="EGF_Ca-bd_CS"/>
</dbReference>
<dbReference type="FunFam" id="2.10.25.10:FF:000282">
    <property type="entry name" value="Crumbs cell polarity complex component 2"/>
    <property type="match status" value="1"/>
</dbReference>
<reference evidence="18" key="3">
    <citation type="submission" date="2025-09" db="UniProtKB">
        <authorList>
            <consortium name="Ensembl"/>
        </authorList>
    </citation>
    <scope>IDENTIFICATION</scope>
</reference>
<dbReference type="GO" id="GO:0007399">
    <property type="term" value="P:nervous system development"/>
    <property type="evidence" value="ECO:0007669"/>
    <property type="project" value="UniProtKB-ARBA"/>
</dbReference>
<feature type="domain" description="Laminin G" evidence="16">
    <location>
        <begin position="795"/>
        <end position="969"/>
    </location>
</feature>
<dbReference type="PRINTS" id="PR00010">
    <property type="entry name" value="EGFBLOOD"/>
</dbReference>
<dbReference type="FunFam" id="2.10.25.10:FF:000575">
    <property type="entry name" value="Crumbs, isoform C"/>
    <property type="match status" value="1"/>
</dbReference>
<keyword evidence="7" id="KW-0732">Signal</keyword>
<dbReference type="PANTHER" id="PTHR24033">
    <property type="entry name" value="EGF-LIKE DOMAIN-CONTAINING PROTEIN"/>
    <property type="match status" value="1"/>
</dbReference>
<feature type="domain" description="EGF-like" evidence="17">
    <location>
        <begin position="444"/>
        <end position="480"/>
    </location>
</feature>
<keyword evidence="19" id="KW-1185">Reference proteome</keyword>
<dbReference type="FunFam" id="2.10.25.10:FF:000045">
    <property type="entry name" value="Slit guidance ligand 2"/>
    <property type="match status" value="1"/>
</dbReference>
<dbReference type="Pfam" id="PF07645">
    <property type="entry name" value="EGF_CA"/>
    <property type="match status" value="1"/>
</dbReference>